<organism evidence="1 2">
    <name type="scientific">Thelohanellus kitauei</name>
    <name type="common">Myxosporean</name>
    <dbReference type="NCBI Taxonomy" id="669202"/>
    <lineage>
        <taxon>Eukaryota</taxon>
        <taxon>Metazoa</taxon>
        <taxon>Cnidaria</taxon>
        <taxon>Myxozoa</taxon>
        <taxon>Myxosporea</taxon>
        <taxon>Bivalvulida</taxon>
        <taxon>Platysporina</taxon>
        <taxon>Myxobolidae</taxon>
        <taxon>Thelohanellus</taxon>
    </lineage>
</organism>
<proteinExistence type="predicted"/>
<reference evidence="1 2" key="1">
    <citation type="journal article" date="2014" name="Genome Biol. Evol.">
        <title>The genome of the myxosporean Thelohanellus kitauei shows adaptations to nutrient acquisition within its fish host.</title>
        <authorList>
            <person name="Yang Y."/>
            <person name="Xiong J."/>
            <person name="Zhou Z."/>
            <person name="Huo F."/>
            <person name="Miao W."/>
            <person name="Ran C."/>
            <person name="Liu Y."/>
            <person name="Zhang J."/>
            <person name="Feng J."/>
            <person name="Wang M."/>
            <person name="Wang M."/>
            <person name="Wang L."/>
            <person name="Yao B."/>
        </authorList>
    </citation>
    <scope>NUCLEOTIDE SEQUENCE [LARGE SCALE GENOMIC DNA]</scope>
    <source>
        <strain evidence="1">Wuqing</strain>
    </source>
</reference>
<dbReference type="EMBL" id="JWZT01003933">
    <property type="protein sequence ID" value="KII65245.1"/>
    <property type="molecule type" value="Genomic_DNA"/>
</dbReference>
<dbReference type="AlphaFoldDB" id="A0A0C2MLM4"/>
<keyword evidence="2" id="KW-1185">Reference proteome</keyword>
<gene>
    <name evidence="1" type="ORF">RF11_14421</name>
</gene>
<name>A0A0C2MLM4_THEKT</name>
<evidence type="ECO:0000313" key="2">
    <source>
        <dbReference type="Proteomes" id="UP000031668"/>
    </source>
</evidence>
<dbReference type="Proteomes" id="UP000031668">
    <property type="component" value="Unassembled WGS sequence"/>
</dbReference>
<comment type="caution">
    <text evidence="1">The sequence shown here is derived from an EMBL/GenBank/DDBJ whole genome shotgun (WGS) entry which is preliminary data.</text>
</comment>
<accession>A0A0C2MLM4</accession>
<sequence length="109" mass="12183">MRVILSPLSGPWVLYLTAISYQPVRHLLTEFRSFSKKTIVNHVDQPDVSIVNHSFSDVSSLGFECSKASEIIWVPVVIDLQTRNCSAANGHGRFYKIAAIFLKCRSCGL</sequence>
<evidence type="ECO:0000313" key="1">
    <source>
        <dbReference type="EMBL" id="KII65245.1"/>
    </source>
</evidence>
<protein>
    <submittedName>
        <fullName evidence="1">Uncharacterized protein</fullName>
    </submittedName>
</protein>